<feature type="compositionally biased region" description="Polar residues" evidence="12">
    <location>
        <begin position="108"/>
        <end position="134"/>
    </location>
</feature>
<keyword evidence="7" id="KW-0067">ATP-binding</keyword>
<feature type="region of interest" description="Disordered" evidence="12">
    <location>
        <begin position="76"/>
        <end position="282"/>
    </location>
</feature>
<keyword evidence="5" id="KW-0378">Hydrolase</keyword>
<reference evidence="16" key="1">
    <citation type="submission" date="2017-11" db="EMBL/GenBank/DDBJ databases">
        <title>The sensing device of the deep-sea amphipod.</title>
        <authorList>
            <person name="Kobayashi H."/>
            <person name="Nagahama T."/>
            <person name="Arai W."/>
            <person name="Sasagawa Y."/>
            <person name="Umeda M."/>
            <person name="Hayashi T."/>
            <person name="Nikaido I."/>
            <person name="Watanabe H."/>
            <person name="Oguri K."/>
            <person name="Kitazato H."/>
            <person name="Fujioka K."/>
            <person name="Kido Y."/>
            <person name="Takami H."/>
        </authorList>
    </citation>
    <scope>NUCLEOTIDE SEQUENCE</scope>
    <source>
        <tissue evidence="16">Whole body</tissue>
    </source>
</reference>
<dbReference type="FunFam" id="1.20.120.1080:FF:000001">
    <property type="entry name" value="Pre-mRNA-splicing factor ATP-dependent RNA helicase"/>
    <property type="match status" value="1"/>
</dbReference>
<dbReference type="SMART" id="SM00487">
    <property type="entry name" value="DEXDc"/>
    <property type="match status" value="1"/>
</dbReference>
<comment type="similarity">
    <text evidence="11">Belongs to the DEAD box helicase family. DEAH subfamily. DDX8/PRP22 sub-subfamily.</text>
</comment>
<feature type="compositionally biased region" description="Basic and acidic residues" evidence="12">
    <location>
        <begin position="163"/>
        <end position="210"/>
    </location>
</feature>
<dbReference type="FunFam" id="2.40.50.140:FF:000061">
    <property type="entry name" value="ATP-dependent RNA helicase DHX8"/>
    <property type="match status" value="1"/>
</dbReference>
<dbReference type="GO" id="GO:0071013">
    <property type="term" value="C:catalytic step 2 spliceosome"/>
    <property type="evidence" value="ECO:0007669"/>
    <property type="project" value="TreeGrafter"/>
</dbReference>
<feature type="domain" description="S1 motif" evidence="13">
    <location>
        <begin position="303"/>
        <end position="374"/>
    </location>
</feature>
<keyword evidence="8" id="KW-0508">mRNA splicing</keyword>
<dbReference type="Gene3D" id="2.40.50.140">
    <property type="entry name" value="Nucleic acid-binding proteins"/>
    <property type="match status" value="1"/>
</dbReference>
<dbReference type="InterPro" id="IPR048333">
    <property type="entry name" value="HA2_WH"/>
</dbReference>
<dbReference type="PANTHER" id="PTHR18934">
    <property type="entry name" value="ATP-DEPENDENT RNA HELICASE"/>
    <property type="match status" value="1"/>
</dbReference>
<dbReference type="InterPro" id="IPR011709">
    <property type="entry name" value="DEAD-box_helicase_OB_fold"/>
</dbReference>
<dbReference type="Gene3D" id="3.40.50.300">
    <property type="entry name" value="P-loop containing nucleotide triphosphate hydrolases"/>
    <property type="match status" value="2"/>
</dbReference>
<evidence type="ECO:0000256" key="3">
    <source>
        <dbReference type="ARBA" id="ARBA00022664"/>
    </source>
</evidence>
<feature type="compositionally biased region" description="Basic and acidic residues" evidence="12">
    <location>
        <begin position="139"/>
        <end position="151"/>
    </location>
</feature>
<evidence type="ECO:0000256" key="4">
    <source>
        <dbReference type="ARBA" id="ARBA00022741"/>
    </source>
</evidence>
<dbReference type="InterPro" id="IPR002464">
    <property type="entry name" value="DNA/RNA_helicase_DEAH_CS"/>
</dbReference>
<dbReference type="InterPro" id="IPR012340">
    <property type="entry name" value="NA-bd_OB-fold"/>
</dbReference>
<dbReference type="Gene3D" id="1.20.120.1080">
    <property type="match status" value="1"/>
</dbReference>
<dbReference type="InterPro" id="IPR007502">
    <property type="entry name" value="Helicase-assoc_dom"/>
</dbReference>
<evidence type="ECO:0000256" key="12">
    <source>
        <dbReference type="SAM" id="MobiDB-lite"/>
    </source>
</evidence>
<dbReference type="InterPro" id="IPR027417">
    <property type="entry name" value="P-loop_NTPase"/>
</dbReference>
<dbReference type="FunFam" id="3.40.50.300:FF:000101">
    <property type="entry name" value="Pre-mRNA-splicing factor ATP-dependent RNA helicase"/>
    <property type="match status" value="1"/>
</dbReference>
<dbReference type="InterPro" id="IPR049621">
    <property type="entry name" value="S1_DHX8_helicase"/>
</dbReference>
<name>A0A6A7FRF4_9CRUS</name>
<dbReference type="InterPro" id="IPR001650">
    <property type="entry name" value="Helicase_C-like"/>
</dbReference>
<sequence length="1254" mass="143247">MSTILDKLQHLSLVQKICSELDNHVGINDSTLAEFIIELHSKHETPQTFQRELAENGAEFEDSFVQSLHRLIATMKPKPKSDSVSASNNVRSTAKIGSNPSKFPGLSMPNSEPINLLDDSQSAPTKTEPQSQSDEPSDELQKERMKAELAMKELTQSRKRSRIKTEDSESVRRNEDSNDDRYKRRRDDNRDSRDRKPERDDSRRRRRDDDRDGNDESGPRSRSSRRRDRDDEYRSRDDDYRRRDDEYRRRDEDRRSPDDSRRRGRDDRGGRRDDRRDDRDGRRWDKRDDRRFVKPERREVTLNSIFDGSVSNVRDFGCFVRLENVVGNNVEGLVHVSMIRTGGRVDISQEVKRGQKVKVKVISMVKNKIGLSMRAVDQKTGEDLYPASNVRGQVSNLSHNPSKPNETSTNILDRKRSVLASEDEQSETRRAKRLSSPERWELQQLINSGVLPVTEYPTFDDETGILNVEETEEELDIEINDEEPAFLLGQTSQTLTLSPIKVLKNPDGTLQRAAFLQTALAKERRDLRDQQSKQMADSIPMDLGRSWEDPMAPKSERYLAQELHGMGNKQPELPAWKKQNVGRNVSYGRVTTLSIKEQRESLPIYKLRNQLMKAISENDILIVIGETGSGKTTQMTQYLAEYGYASKGRIGCTQPRRVAAMSVAKRVSEEFGCRLGQEVGYSIRFEDMTSPETVIKYMTDGMLLREALLDQDLSVYSVILLDEAHERTIHTDVLFGLLKACVKRRKGMKLIVTSATLKAEKFSDYFHHCPIFTIPGRLFPVQVMYAKTPEPDYLDAALITVMQIHLAEPPGDILLFLTGKEEIDTACEILFDRMKSLGRGAPPLAVLPVYSALPSEMQTRIFEPAPDGHRKCVVATNIAEASLTIDGIYYVVDPGFVKQKLYNAKLGMDSLVVTPISQNSANQRAGRAGRTGPGKCFRLYTKAAYKTEMMEASVPEIQRTNLGNTVLTLKAMGINDLIGFGFMDPPPFQTLVSALESLYALGALDDEGLLTRLGRKMAEFPLEPQQSKVLIQSVDFGCSEEVLTIVAMLSADNIWYRPRDKQALADQKRAKFFQPEGDLLTILAVYQAWAKHKFSNTWCYENFIQARAMRRAQDVRKQLVTIMDRYKLNIVSCGRHFDRVRRAITSGYFTHSAKKDPQEGYKTLLEGQPVFIHPSSSLFNHQPAWIVYHHLVLTTKEYMRDVIAIEPKWLVELAPRIFKSADPTKLSRRKRKEKIEPLYDRYAVPNAWRLSRRL</sequence>
<dbReference type="SUPFAM" id="SSF50249">
    <property type="entry name" value="Nucleic acid-binding proteins"/>
    <property type="match status" value="1"/>
</dbReference>
<dbReference type="InterPro" id="IPR003029">
    <property type="entry name" value="S1_domain"/>
</dbReference>
<keyword evidence="3" id="KW-0507">mRNA processing</keyword>
<comment type="subcellular location">
    <subcellularLocation>
        <location evidence="1">Nucleus</location>
    </subcellularLocation>
</comment>
<evidence type="ECO:0000256" key="6">
    <source>
        <dbReference type="ARBA" id="ARBA00022806"/>
    </source>
</evidence>
<dbReference type="CDD" id="cd05684">
    <property type="entry name" value="S1_DHX8_helicase"/>
    <property type="match status" value="1"/>
</dbReference>
<dbReference type="EC" id="3.6.4.13" evidence="2"/>
<dbReference type="CDD" id="cd21691">
    <property type="entry name" value="GH2-like_DHX8"/>
    <property type="match status" value="1"/>
</dbReference>
<evidence type="ECO:0000256" key="10">
    <source>
        <dbReference type="ARBA" id="ARBA00047984"/>
    </source>
</evidence>
<proteinExistence type="evidence at transcript level"/>
<dbReference type="PROSITE" id="PS51192">
    <property type="entry name" value="HELICASE_ATP_BIND_1"/>
    <property type="match status" value="1"/>
</dbReference>
<dbReference type="SMART" id="SM00490">
    <property type="entry name" value="HELICc"/>
    <property type="match status" value="1"/>
</dbReference>
<keyword evidence="6 16" id="KW-0347">Helicase</keyword>
<dbReference type="GO" id="GO:0003723">
    <property type="term" value="F:RNA binding"/>
    <property type="evidence" value="ECO:0007669"/>
    <property type="project" value="TreeGrafter"/>
</dbReference>
<feature type="domain" description="Helicase ATP-binding" evidence="14">
    <location>
        <begin position="612"/>
        <end position="775"/>
    </location>
</feature>
<dbReference type="PROSITE" id="PS00690">
    <property type="entry name" value="DEAH_ATP_HELICASE"/>
    <property type="match status" value="1"/>
</dbReference>
<comment type="catalytic activity">
    <reaction evidence="10">
        <text>ATP + H2O = ADP + phosphate + H(+)</text>
        <dbReference type="Rhea" id="RHEA:13065"/>
        <dbReference type="ChEBI" id="CHEBI:15377"/>
        <dbReference type="ChEBI" id="CHEBI:15378"/>
        <dbReference type="ChEBI" id="CHEBI:30616"/>
        <dbReference type="ChEBI" id="CHEBI:43474"/>
        <dbReference type="ChEBI" id="CHEBI:456216"/>
        <dbReference type="EC" id="3.6.4.13"/>
    </reaction>
</comment>
<feature type="compositionally biased region" description="Polar residues" evidence="12">
    <location>
        <begin position="82"/>
        <end position="101"/>
    </location>
</feature>
<dbReference type="EMBL" id="IACT01001668">
    <property type="protein sequence ID" value="LAC21008.1"/>
    <property type="molecule type" value="mRNA"/>
</dbReference>
<evidence type="ECO:0000256" key="9">
    <source>
        <dbReference type="ARBA" id="ARBA00023242"/>
    </source>
</evidence>
<dbReference type="CDD" id="cd18791">
    <property type="entry name" value="SF2_C_RHA"/>
    <property type="match status" value="1"/>
</dbReference>
<evidence type="ECO:0000259" key="15">
    <source>
        <dbReference type="PROSITE" id="PS51194"/>
    </source>
</evidence>
<feature type="region of interest" description="Disordered" evidence="12">
    <location>
        <begin position="524"/>
        <end position="547"/>
    </location>
</feature>
<dbReference type="Pfam" id="PF00575">
    <property type="entry name" value="S1"/>
    <property type="match status" value="1"/>
</dbReference>
<keyword evidence="9" id="KW-0539">Nucleus</keyword>
<dbReference type="PROSITE" id="PS51194">
    <property type="entry name" value="HELICASE_CTER"/>
    <property type="match status" value="1"/>
</dbReference>
<dbReference type="InterPro" id="IPR049588">
    <property type="entry name" value="DHX8_GH2-like"/>
</dbReference>
<evidence type="ECO:0000259" key="14">
    <source>
        <dbReference type="PROSITE" id="PS51192"/>
    </source>
</evidence>
<dbReference type="PROSITE" id="PS50126">
    <property type="entry name" value="S1"/>
    <property type="match status" value="1"/>
</dbReference>
<evidence type="ECO:0000256" key="7">
    <source>
        <dbReference type="ARBA" id="ARBA00022840"/>
    </source>
</evidence>
<dbReference type="GO" id="GO:0005524">
    <property type="term" value="F:ATP binding"/>
    <property type="evidence" value="ECO:0007669"/>
    <property type="project" value="UniProtKB-KW"/>
</dbReference>
<evidence type="ECO:0000256" key="2">
    <source>
        <dbReference type="ARBA" id="ARBA00012552"/>
    </source>
</evidence>
<dbReference type="SMART" id="SM00847">
    <property type="entry name" value="HA2"/>
    <property type="match status" value="1"/>
</dbReference>
<keyword evidence="4" id="KW-0547">Nucleotide-binding</keyword>
<dbReference type="SUPFAM" id="SSF52540">
    <property type="entry name" value="P-loop containing nucleoside triphosphate hydrolases"/>
    <property type="match status" value="1"/>
</dbReference>
<dbReference type="AlphaFoldDB" id="A0A6A7FRF4"/>
<evidence type="ECO:0000256" key="11">
    <source>
        <dbReference type="ARBA" id="ARBA00060756"/>
    </source>
</evidence>
<feature type="domain" description="Helicase C-terminal" evidence="15">
    <location>
        <begin position="793"/>
        <end position="973"/>
    </location>
</feature>
<evidence type="ECO:0000313" key="16">
    <source>
        <dbReference type="EMBL" id="LAC21008.1"/>
    </source>
</evidence>
<evidence type="ECO:0000256" key="1">
    <source>
        <dbReference type="ARBA" id="ARBA00004123"/>
    </source>
</evidence>
<dbReference type="FunFam" id="3.40.50.300:FF:000191">
    <property type="entry name" value="Pre-mRNA-splicing factor ATP-dependent RNA helicase"/>
    <property type="match status" value="1"/>
</dbReference>
<dbReference type="Pfam" id="PF00271">
    <property type="entry name" value="Helicase_C"/>
    <property type="match status" value="1"/>
</dbReference>
<dbReference type="GO" id="GO:0003006">
    <property type="term" value="P:developmental process involved in reproduction"/>
    <property type="evidence" value="ECO:0007669"/>
    <property type="project" value="UniProtKB-ARBA"/>
</dbReference>
<accession>A0A6A7FRF4</accession>
<evidence type="ECO:0000256" key="8">
    <source>
        <dbReference type="ARBA" id="ARBA00023187"/>
    </source>
</evidence>
<dbReference type="InterPro" id="IPR014001">
    <property type="entry name" value="Helicase_ATP-bd"/>
</dbReference>
<dbReference type="GO" id="GO:0000390">
    <property type="term" value="P:spliceosomal complex disassembly"/>
    <property type="evidence" value="ECO:0007669"/>
    <property type="project" value="TreeGrafter"/>
</dbReference>
<evidence type="ECO:0000259" key="13">
    <source>
        <dbReference type="PROSITE" id="PS50126"/>
    </source>
</evidence>
<dbReference type="Pfam" id="PF21010">
    <property type="entry name" value="HA2_C"/>
    <property type="match status" value="1"/>
</dbReference>
<dbReference type="GO" id="GO:0003724">
    <property type="term" value="F:RNA helicase activity"/>
    <property type="evidence" value="ECO:0007669"/>
    <property type="project" value="UniProtKB-EC"/>
</dbReference>
<dbReference type="Pfam" id="PF07717">
    <property type="entry name" value="OB_NTP_bind"/>
    <property type="match status" value="1"/>
</dbReference>
<organism evidence="16">
    <name type="scientific">Hirondellea gigas</name>
    <dbReference type="NCBI Taxonomy" id="1518452"/>
    <lineage>
        <taxon>Eukaryota</taxon>
        <taxon>Metazoa</taxon>
        <taxon>Ecdysozoa</taxon>
        <taxon>Arthropoda</taxon>
        <taxon>Crustacea</taxon>
        <taxon>Multicrustacea</taxon>
        <taxon>Malacostraca</taxon>
        <taxon>Eumalacostraca</taxon>
        <taxon>Peracarida</taxon>
        <taxon>Amphipoda</taxon>
        <taxon>Amphilochidea</taxon>
        <taxon>Lysianassida</taxon>
        <taxon>Lysianassidira</taxon>
        <taxon>Lysianassoidea</taxon>
        <taxon>Lysianassidae</taxon>
        <taxon>Hirondellea</taxon>
    </lineage>
</organism>
<dbReference type="SMART" id="SM00316">
    <property type="entry name" value="S1"/>
    <property type="match status" value="1"/>
</dbReference>
<feature type="compositionally biased region" description="Basic and acidic residues" evidence="12">
    <location>
        <begin position="227"/>
        <end position="282"/>
    </location>
</feature>
<dbReference type="PANTHER" id="PTHR18934:SF85">
    <property type="entry name" value="ATP-DEPENDENT RNA HELICASE DHX8"/>
    <property type="match status" value="1"/>
</dbReference>
<protein>
    <recommendedName>
        <fullName evidence="2">RNA helicase</fullName>
        <ecNumber evidence="2">3.6.4.13</ecNumber>
    </recommendedName>
</protein>
<evidence type="ECO:0000256" key="5">
    <source>
        <dbReference type="ARBA" id="ARBA00022801"/>
    </source>
</evidence>
<dbReference type="InterPro" id="IPR011545">
    <property type="entry name" value="DEAD/DEAH_box_helicase_dom"/>
</dbReference>
<dbReference type="Pfam" id="PF00270">
    <property type="entry name" value="DEAD"/>
    <property type="match status" value="1"/>
</dbReference>
<dbReference type="Pfam" id="PF04408">
    <property type="entry name" value="WHD_HA2"/>
    <property type="match status" value="1"/>
</dbReference>
<dbReference type="GO" id="GO:0016787">
    <property type="term" value="F:hydrolase activity"/>
    <property type="evidence" value="ECO:0007669"/>
    <property type="project" value="UniProtKB-KW"/>
</dbReference>